<organism evidence="9">
    <name type="scientific">Oryza meridionalis</name>
    <dbReference type="NCBI Taxonomy" id="40149"/>
    <lineage>
        <taxon>Eukaryota</taxon>
        <taxon>Viridiplantae</taxon>
        <taxon>Streptophyta</taxon>
        <taxon>Embryophyta</taxon>
        <taxon>Tracheophyta</taxon>
        <taxon>Spermatophyta</taxon>
        <taxon>Magnoliopsida</taxon>
        <taxon>Liliopsida</taxon>
        <taxon>Poales</taxon>
        <taxon>Poaceae</taxon>
        <taxon>BOP clade</taxon>
        <taxon>Oryzoideae</taxon>
        <taxon>Oryzeae</taxon>
        <taxon>Oryzinae</taxon>
        <taxon>Oryza</taxon>
    </lineage>
</organism>
<dbReference type="InterPro" id="IPR000719">
    <property type="entry name" value="Prot_kinase_dom"/>
</dbReference>
<protein>
    <recommendedName>
        <fullName evidence="8">Protein kinase domain-containing protein</fullName>
    </recommendedName>
</protein>
<accession>A0A0E0DAG0</accession>
<dbReference type="Gramene" id="OMERI04G01650.1">
    <property type="protein sequence ID" value="OMERI04G01650.1"/>
    <property type="gene ID" value="OMERI04G01650"/>
</dbReference>
<comment type="similarity">
    <text evidence="6">Belongs to the protein kinase superfamily.</text>
</comment>
<dbReference type="GO" id="GO:0005524">
    <property type="term" value="F:ATP binding"/>
    <property type="evidence" value="ECO:0007669"/>
    <property type="project" value="UniProtKB-UniRule"/>
</dbReference>
<sequence length="330" mass="37329">MQSYRKYLELGGSPHIFTYEELEEATAGFSATRELGDGRFGTVYKGKLRDGRVVAVKRLYKNNYRRVEQFLNEVDIFRDLLVVYEYIPNGTVADHLHGSRAGERGLTWPVRMTIAIETAEALAYLHAVEIIHRDFKTNNILLDNNFHLRTLDYRLFPLEVTHVSTVPQGTPGYVDPEYHQCYKLTDKSDVYSFGVVLMELISSKPAVDMSRSHSDINLANMALNRIQNHKVELVDPEIGCETDSETKRMLSGGRAGLSMDRDNRPSIEEVVEVLHCIKNRECPAGKINKNASPKEDSHLLKDSLQYSPDSVTHRFHSQSTNHSVASNSSG</sequence>
<feature type="domain" description="Protein kinase" evidence="8">
    <location>
        <begin position="29"/>
        <end position="278"/>
    </location>
</feature>
<evidence type="ECO:0000256" key="4">
    <source>
        <dbReference type="ARBA" id="ARBA00022840"/>
    </source>
</evidence>
<dbReference type="STRING" id="40149.A0A0E0DAG0"/>
<evidence type="ECO:0000259" key="8">
    <source>
        <dbReference type="PROSITE" id="PS50011"/>
    </source>
</evidence>
<dbReference type="PANTHER" id="PTHR46008">
    <property type="entry name" value="LEAF RUST 10 DISEASE-RESISTANCE LOCUS RECEPTOR-LIKE PROTEIN KINASE-LIKE 1.4"/>
    <property type="match status" value="1"/>
</dbReference>
<dbReference type="PANTHER" id="PTHR46008:SF2">
    <property type="entry name" value="LEAF RUST 10 DISEASE-RESISTANCE LOCUS RECEPTOR-LIKE PROTEIN KINASE-LIKE 1.4"/>
    <property type="match status" value="1"/>
</dbReference>
<evidence type="ECO:0000256" key="1">
    <source>
        <dbReference type="ARBA" id="ARBA00022679"/>
    </source>
</evidence>
<name>A0A0E0DAG0_9ORYZ</name>
<dbReference type="Gene3D" id="3.30.200.20">
    <property type="entry name" value="Phosphorylase Kinase, domain 1"/>
    <property type="match status" value="1"/>
</dbReference>
<proteinExistence type="inferred from homology"/>
<feature type="binding site" evidence="5">
    <location>
        <position position="57"/>
    </location>
    <ligand>
        <name>ATP</name>
        <dbReference type="ChEBI" id="CHEBI:30616"/>
    </ligand>
</feature>
<dbReference type="EnsemblPlants" id="OMERI04G01650.1">
    <property type="protein sequence ID" value="OMERI04G01650.1"/>
    <property type="gene ID" value="OMERI04G01650"/>
</dbReference>
<dbReference type="InterPro" id="IPR008271">
    <property type="entry name" value="Ser/Thr_kinase_AS"/>
</dbReference>
<feature type="region of interest" description="Disordered" evidence="7">
    <location>
        <begin position="310"/>
        <end position="330"/>
    </location>
</feature>
<dbReference type="GO" id="GO:0004674">
    <property type="term" value="F:protein serine/threonine kinase activity"/>
    <property type="evidence" value="ECO:0007669"/>
    <property type="project" value="UniProtKB-KW"/>
</dbReference>
<dbReference type="PROSITE" id="PS00107">
    <property type="entry name" value="PROTEIN_KINASE_ATP"/>
    <property type="match status" value="1"/>
</dbReference>
<evidence type="ECO:0000256" key="5">
    <source>
        <dbReference type="PROSITE-ProRule" id="PRU10141"/>
    </source>
</evidence>
<keyword evidence="10" id="KW-1185">Reference proteome</keyword>
<dbReference type="PROSITE" id="PS00108">
    <property type="entry name" value="PROTEIN_KINASE_ST"/>
    <property type="match status" value="1"/>
</dbReference>
<dbReference type="eggNOG" id="KOG1187">
    <property type="taxonomic scope" value="Eukaryota"/>
</dbReference>
<evidence type="ECO:0000313" key="10">
    <source>
        <dbReference type="Proteomes" id="UP000008021"/>
    </source>
</evidence>
<dbReference type="HOGENOM" id="CLU_000288_21_4_1"/>
<evidence type="ECO:0000313" key="9">
    <source>
        <dbReference type="EnsemblPlants" id="OMERI04G01650.1"/>
    </source>
</evidence>
<keyword evidence="1" id="KW-0808">Transferase</keyword>
<reference evidence="9" key="1">
    <citation type="submission" date="2015-04" db="UniProtKB">
        <authorList>
            <consortium name="EnsemblPlants"/>
        </authorList>
    </citation>
    <scope>IDENTIFICATION</scope>
</reference>
<reference evidence="9" key="2">
    <citation type="submission" date="2018-05" db="EMBL/GenBank/DDBJ databases">
        <title>OmerRS3 (Oryza meridionalis Reference Sequence Version 3).</title>
        <authorList>
            <person name="Zhang J."/>
            <person name="Kudrna D."/>
            <person name="Lee S."/>
            <person name="Talag J."/>
            <person name="Welchert J."/>
            <person name="Wing R.A."/>
        </authorList>
    </citation>
    <scope>NUCLEOTIDE SEQUENCE [LARGE SCALE GENOMIC DNA]</scope>
    <source>
        <strain evidence="9">cv. OR44</strain>
    </source>
</reference>
<dbReference type="Gene3D" id="1.10.510.10">
    <property type="entry name" value="Transferase(Phosphotransferase) domain 1"/>
    <property type="match status" value="1"/>
</dbReference>
<dbReference type="PROSITE" id="PS50011">
    <property type="entry name" value="PROTEIN_KINASE_DOM"/>
    <property type="match status" value="1"/>
</dbReference>
<keyword evidence="3" id="KW-0418">Kinase</keyword>
<keyword evidence="2 5" id="KW-0547">Nucleotide-binding</keyword>
<evidence type="ECO:0000256" key="7">
    <source>
        <dbReference type="SAM" id="MobiDB-lite"/>
    </source>
</evidence>
<feature type="compositionally biased region" description="Polar residues" evidence="7">
    <location>
        <begin position="317"/>
        <end position="330"/>
    </location>
</feature>
<dbReference type="AlphaFoldDB" id="A0A0E0DAG0"/>
<evidence type="ECO:0000256" key="2">
    <source>
        <dbReference type="ARBA" id="ARBA00022741"/>
    </source>
</evidence>
<dbReference type="InterPro" id="IPR017441">
    <property type="entry name" value="Protein_kinase_ATP_BS"/>
</dbReference>
<dbReference type="SUPFAM" id="SSF56112">
    <property type="entry name" value="Protein kinase-like (PK-like)"/>
    <property type="match status" value="1"/>
</dbReference>
<dbReference type="Proteomes" id="UP000008021">
    <property type="component" value="Chromosome 4"/>
</dbReference>
<evidence type="ECO:0000256" key="3">
    <source>
        <dbReference type="ARBA" id="ARBA00022777"/>
    </source>
</evidence>
<keyword evidence="6" id="KW-0723">Serine/threonine-protein kinase</keyword>
<keyword evidence="4 5" id="KW-0067">ATP-binding</keyword>
<dbReference type="InterPro" id="IPR011009">
    <property type="entry name" value="Kinase-like_dom_sf"/>
</dbReference>
<dbReference type="Pfam" id="PF00069">
    <property type="entry name" value="Pkinase"/>
    <property type="match status" value="1"/>
</dbReference>
<evidence type="ECO:0000256" key="6">
    <source>
        <dbReference type="RuleBase" id="RU000304"/>
    </source>
</evidence>